<evidence type="ECO:0000256" key="3">
    <source>
        <dbReference type="ARBA" id="ARBA00022670"/>
    </source>
</evidence>
<evidence type="ECO:0000256" key="1">
    <source>
        <dbReference type="ARBA" id="ARBA00004651"/>
    </source>
</evidence>
<dbReference type="InterPro" id="IPR026392">
    <property type="entry name" value="Exo/Archaeosortase_dom"/>
</dbReference>
<evidence type="ECO:0000256" key="4">
    <source>
        <dbReference type="ARBA" id="ARBA00022692"/>
    </source>
</evidence>
<evidence type="ECO:0000256" key="5">
    <source>
        <dbReference type="ARBA" id="ARBA00022801"/>
    </source>
</evidence>
<feature type="transmembrane region" description="Helical" evidence="8">
    <location>
        <begin position="132"/>
        <end position="160"/>
    </location>
</feature>
<keyword evidence="4 8" id="KW-0812">Transmembrane</keyword>
<dbReference type="GO" id="GO:0008233">
    <property type="term" value="F:peptidase activity"/>
    <property type="evidence" value="ECO:0007669"/>
    <property type="project" value="UniProtKB-KW"/>
</dbReference>
<gene>
    <name evidence="9" type="primary">xrtH</name>
    <name evidence="9" type="ORF">ENJ63_02110</name>
</gene>
<feature type="transmembrane region" description="Helical" evidence="8">
    <location>
        <begin position="68"/>
        <end position="90"/>
    </location>
</feature>
<name>A0A7V2SVF8_9BACT</name>
<comment type="subcellular location">
    <subcellularLocation>
        <location evidence="1">Cell membrane</location>
        <topology evidence="1">Multi-pass membrane protein</topology>
    </subcellularLocation>
</comment>
<evidence type="ECO:0000256" key="2">
    <source>
        <dbReference type="ARBA" id="ARBA00022475"/>
    </source>
</evidence>
<dbReference type="GO" id="GO:0005886">
    <property type="term" value="C:plasma membrane"/>
    <property type="evidence" value="ECO:0007669"/>
    <property type="project" value="UniProtKB-SubCell"/>
</dbReference>
<dbReference type="InterPro" id="IPR019127">
    <property type="entry name" value="Exosortase"/>
</dbReference>
<accession>A0A7V2SVF8</accession>
<dbReference type="GO" id="GO:0006508">
    <property type="term" value="P:proteolysis"/>
    <property type="evidence" value="ECO:0007669"/>
    <property type="project" value="UniProtKB-KW"/>
</dbReference>
<dbReference type="InterPro" id="IPR026441">
    <property type="entry name" value="Exosort_XrtH"/>
</dbReference>
<keyword evidence="7 8" id="KW-0472">Membrane</keyword>
<dbReference type="Pfam" id="PF09721">
    <property type="entry name" value="Exosortase_EpsH"/>
    <property type="match status" value="1"/>
</dbReference>
<organism evidence="9">
    <name type="scientific">Dissulfuribacter thermophilus</name>
    <dbReference type="NCBI Taxonomy" id="1156395"/>
    <lineage>
        <taxon>Bacteria</taxon>
        <taxon>Pseudomonadati</taxon>
        <taxon>Thermodesulfobacteriota</taxon>
        <taxon>Dissulfuribacteria</taxon>
        <taxon>Dissulfuribacterales</taxon>
        <taxon>Dissulfuribacteraceae</taxon>
        <taxon>Dissulfuribacter</taxon>
    </lineage>
</organism>
<evidence type="ECO:0000256" key="8">
    <source>
        <dbReference type="SAM" id="Phobius"/>
    </source>
</evidence>
<keyword evidence="3" id="KW-0645">Protease</keyword>
<dbReference type="NCBIfam" id="TIGR04177">
    <property type="entry name" value="exosort_XrtH"/>
    <property type="match status" value="1"/>
</dbReference>
<feature type="transmembrane region" description="Helical" evidence="8">
    <location>
        <begin position="102"/>
        <end position="126"/>
    </location>
</feature>
<dbReference type="NCBIfam" id="TIGR04178">
    <property type="entry name" value="exo_archaeo"/>
    <property type="match status" value="1"/>
</dbReference>
<keyword evidence="2" id="KW-1003">Cell membrane</keyword>
<sequence>MGKKRKRQISVRQEEQTIAVDKPDVPKRPKRNGPSMWKFFISYIFFISIFLLLIGLQSVKNFLDINGIYTQMILFLTAMCVMPFGIIQSIQGSIIHLDGISLNVLFGCNGLEAFFIYLAAILAFPASGKKKLWGILIGFVVIQGLNILRIVSLCLCAVYLKEYFYYFHVYVAQGIMIAFALVLFLFWLDYAAEK</sequence>
<dbReference type="AlphaFoldDB" id="A0A7V2SVF8"/>
<dbReference type="EMBL" id="DRND01000176">
    <property type="protein sequence ID" value="HFC46656.1"/>
    <property type="molecule type" value="Genomic_DNA"/>
</dbReference>
<proteinExistence type="predicted"/>
<reference evidence="9" key="1">
    <citation type="journal article" date="2020" name="mSystems">
        <title>Genome- and Community-Level Interaction Insights into Carbon Utilization and Element Cycling Functions of Hydrothermarchaeota in Hydrothermal Sediment.</title>
        <authorList>
            <person name="Zhou Z."/>
            <person name="Liu Y."/>
            <person name="Xu W."/>
            <person name="Pan J."/>
            <person name="Luo Z.H."/>
            <person name="Li M."/>
        </authorList>
    </citation>
    <scope>NUCLEOTIDE SEQUENCE [LARGE SCALE GENOMIC DNA]</scope>
    <source>
        <strain evidence="9">HyVt-503</strain>
    </source>
</reference>
<keyword evidence="5 9" id="KW-0378">Hydrolase</keyword>
<feature type="transmembrane region" description="Helical" evidence="8">
    <location>
        <begin position="37"/>
        <end position="56"/>
    </location>
</feature>
<evidence type="ECO:0000313" key="9">
    <source>
        <dbReference type="EMBL" id="HFC46656.1"/>
    </source>
</evidence>
<keyword evidence="6 8" id="KW-1133">Transmembrane helix</keyword>
<evidence type="ECO:0000256" key="7">
    <source>
        <dbReference type="ARBA" id="ARBA00023136"/>
    </source>
</evidence>
<comment type="caution">
    <text evidence="9">The sequence shown here is derived from an EMBL/GenBank/DDBJ whole genome shotgun (WGS) entry which is preliminary data.</text>
</comment>
<feature type="transmembrane region" description="Helical" evidence="8">
    <location>
        <begin position="167"/>
        <end position="188"/>
    </location>
</feature>
<protein>
    <submittedName>
        <fullName evidence="9">Exosortase H</fullName>
        <ecNumber evidence="9">3.4.22.-</ecNumber>
    </submittedName>
</protein>
<dbReference type="EC" id="3.4.22.-" evidence="9"/>
<evidence type="ECO:0000256" key="6">
    <source>
        <dbReference type="ARBA" id="ARBA00022989"/>
    </source>
</evidence>
<dbReference type="Proteomes" id="UP000885797">
    <property type="component" value="Unassembled WGS sequence"/>
</dbReference>